<dbReference type="CDD" id="cd05666">
    <property type="entry name" value="M20_Acy1-like"/>
    <property type="match status" value="1"/>
</dbReference>
<dbReference type="InterPro" id="IPR036264">
    <property type="entry name" value="Bact_exopeptidase_dim_dom"/>
</dbReference>
<accession>A0ABU9EC34</accession>
<evidence type="ECO:0000256" key="1">
    <source>
        <dbReference type="ARBA" id="ARBA00022801"/>
    </source>
</evidence>
<keyword evidence="4" id="KW-1185">Reference proteome</keyword>
<dbReference type="Gene3D" id="3.30.70.360">
    <property type="match status" value="1"/>
</dbReference>
<evidence type="ECO:0000259" key="2">
    <source>
        <dbReference type="Pfam" id="PF07687"/>
    </source>
</evidence>
<dbReference type="EMBL" id="JBBHLI010000006">
    <property type="protein sequence ID" value="MEK9501694.1"/>
    <property type="molecule type" value="Genomic_DNA"/>
</dbReference>
<gene>
    <name evidence="3" type="ORF">WI372_11945</name>
</gene>
<comment type="caution">
    <text evidence="3">The sequence shown here is derived from an EMBL/GenBank/DDBJ whole genome shotgun (WGS) entry which is preliminary data.</text>
</comment>
<dbReference type="SUPFAM" id="SSF55031">
    <property type="entry name" value="Bacterial exopeptidase dimerisation domain"/>
    <property type="match status" value="1"/>
</dbReference>
<name>A0ABU9EC34_9BACT</name>
<evidence type="ECO:0000313" key="3">
    <source>
        <dbReference type="EMBL" id="MEK9501694.1"/>
    </source>
</evidence>
<dbReference type="Pfam" id="PF01546">
    <property type="entry name" value="Peptidase_M20"/>
    <property type="match status" value="1"/>
</dbReference>
<keyword evidence="1" id="KW-0378">Hydrolase</keyword>
<proteinExistence type="predicted"/>
<dbReference type="InterPro" id="IPR017439">
    <property type="entry name" value="Amidohydrolase"/>
</dbReference>
<protein>
    <submittedName>
        <fullName evidence="3">M20 aminoacylase family protein</fullName>
    </submittedName>
</protein>
<dbReference type="InterPro" id="IPR002933">
    <property type="entry name" value="Peptidase_M20"/>
</dbReference>
<dbReference type="SUPFAM" id="SSF53187">
    <property type="entry name" value="Zn-dependent exopeptidases"/>
    <property type="match status" value="1"/>
</dbReference>
<dbReference type="RefSeq" id="WP_405281222.1">
    <property type="nucleotide sequence ID" value="NZ_JBBHLI010000006.1"/>
</dbReference>
<dbReference type="NCBIfam" id="TIGR01891">
    <property type="entry name" value="amidohydrolases"/>
    <property type="match status" value="1"/>
</dbReference>
<feature type="domain" description="Peptidase M20 dimerisation" evidence="2">
    <location>
        <begin position="197"/>
        <end position="291"/>
    </location>
</feature>
<dbReference type="PANTHER" id="PTHR11014">
    <property type="entry name" value="PEPTIDASE M20 FAMILY MEMBER"/>
    <property type="match status" value="1"/>
</dbReference>
<dbReference type="Gene3D" id="3.40.630.10">
    <property type="entry name" value="Zn peptidases"/>
    <property type="match status" value="1"/>
</dbReference>
<dbReference type="Pfam" id="PF07687">
    <property type="entry name" value="M20_dimer"/>
    <property type="match status" value="1"/>
</dbReference>
<organism evidence="3 4">
    <name type="scientific">Gaopeijia maritima</name>
    <dbReference type="NCBI Taxonomy" id="3119007"/>
    <lineage>
        <taxon>Bacteria</taxon>
        <taxon>Pseudomonadati</taxon>
        <taxon>Gemmatimonadota</taxon>
        <taxon>Longimicrobiia</taxon>
        <taxon>Gaopeijiales</taxon>
        <taxon>Gaopeijiaceae</taxon>
        <taxon>Gaopeijia</taxon>
    </lineage>
</organism>
<dbReference type="Proteomes" id="UP001484239">
    <property type="component" value="Unassembled WGS sequence"/>
</dbReference>
<reference evidence="3 4" key="1">
    <citation type="submission" date="2024-02" db="EMBL/GenBank/DDBJ databases">
        <title>A novel Gemmatimonadota bacterium.</title>
        <authorList>
            <person name="Du Z.-J."/>
            <person name="Ye Y.-Q."/>
        </authorList>
    </citation>
    <scope>NUCLEOTIDE SEQUENCE [LARGE SCALE GENOMIC DNA]</scope>
    <source>
        <strain evidence="3 4">DH-20</strain>
    </source>
</reference>
<dbReference type="PIRSF" id="PIRSF005962">
    <property type="entry name" value="Pept_M20D_amidohydro"/>
    <property type="match status" value="1"/>
</dbReference>
<dbReference type="InterPro" id="IPR011650">
    <property type="entry name" value="Peptidase_M20_dimer"/>
</dbReference>
<sequence>MDDRLAPPDSRAPLDALRPLHDAMISWRHHIHRHPELAFQEHETAAFVAERAAEAGLEVATGIGGTGVVATLTRGSSDRVIGLRAELDALPLAEVAGRPHGSRREGLMHGCGHDGHCAMLLGTAHHLATNPDFDGTVRFIFQPAEENEAGGRAMLEDGLLERFPMDALYALHTEPGLPLGTFAIRSGPVMAALDLLEIVVEGEACHAARPHTGADAIVASAAIVSALQTVVSRDLDPLQPAVVSVTGIDGGRGWNILPPKVEMRGTVRAFDDGVRDRIEAGLRTRIEAIAAAHGCRGRLDYRRHYPVTINAAAATERAAAAAESVVGTAGVKGDHPRLMAAEDFGFLLERRPGCYAFLGNGDSAPVHSSGYDFDDRALLYGAAYWVQLVSRVLGRA</sequence>
<evidence type="ECO:0000313" key="4">
    <source>
        <dbReference type="Proteomes" id="UP001484239"/>
    </source>
</evidence>
<dbReference type="PANTHER" id="PTHR11014:SF63">
    <property type="entry name" value="METALLOPEPTIDASE, PUTATIVE (AFU_ORTHOLOGUE AFUA_6G09600)-RELATED"/>
    <property type="match status" value="1"/>
</dbReference>